<name>A0AA35RYZ1_GEOBA</name>
<dbReference type="Gene3D" id="3.60.20.10">
    <property type="entry name" value="Glutamine Phosphoribosylpyrophosphate, subunit 1, domain 1"/>
    <property type="match status" value="1"/>
</dbReference>
<comment type="caution">
    <text evidence="18">The sequence shown here is derived from an EMBL/GenBank/DDBJ whole genome shotgun (WGS) entry which is preliminary data.</text>
</comment>
<keyword evidence="13" id="KW-0314">Glutamate biosynthesis</keyword>
<proteinExistence type="inferred from homology"/>
<dbReference type="Pfam" id="PF00310">
    <property type="entry name" value="GATase_2"/>
    <property type="match status" value="1"/>
</dbReference>
<evidence type="ECO:0000256" key="8">
    <source>
        <dbReference type="ARBA" id="ARBA00022723"/>
    </source>
</evidence>
<dbReference type="EC" id="1.4.7.1" evidence="16"/>
<evidence type="ECO:0000256" key="16">
    <source>
        <dbReference type="ARBA" id="ARBA00039085"/>
    </source>
</evidence>
<dbReference type="InterPro" id="IPR006982">
    <property type="entry name" value="Glu_synth_centr_N"/>
</dbReference>
<accession>A0AA35RYZ1</accession>
<evidence type="ECO:0000256" key="14">
    <source>
        <dbReference type="ARBA" id="ARBA00023291"/>
    </source>
</evidence>
<dbReference type="PROSITE" id="PS51278">
    <property type="entry name" value="GATASE_TYPE_2"/>
    <property type="match status" value="1"/>
</dbReference>
<dbReference type="GO" id="GO:0019676">
    <property type="term" value="P:ammonia assimilation cycle"/>
    <property type="evidence" value="ECO:0007669"/>
    <property type="project" value="TreeGrafter"/>
</dbReference>
<dbReference type="GO" id="GO:0051538">
    <property type="term" value="F:3 iron, 4 sulfur cluster binding"/>
    <property type="evidence" value="ECO:0007669"/>
    <property type="project" value="UniProtKB-KW"/>
</dbReference>
<keyword evidence="5" id="KW-0028">Amino-acid biosynthesis</keyword>
<evidence type="ECO:0000256" key="12">
    <source>
        <dbReference type="ARBA" id="ARBA00023014"/>
    </source>
</evidence>
<gene>
    <name evidence="18" type="ORF">GBAR_LOCUS11478</name>
</gene>
<dbReference type="PANTHER" id="PTHR11938">
    <property type="entry name" value="FAD NADPH DEHYDROGENASE/OXIDOREDUCTASE"/>
    <property type="match status" value="1"/>
</dbReference>
<dbReference type="SUPFAM" id="SSF51395">
    <property type="entry name" value="FMN-linked oxidoreductases"/>
    <property type="match status" value="1"/>
</dbReference>
<evidence type="ECO:0000256" key="9">
    <source>
        <dbReference type="ARBA" id="ARBA00022962"/>
    </source>
</evidence>
<comment type="similarity">
    <text evidence="4">Belongs to the glutamate synthase family.</text>
</comment>
<evidence type="ECO:0000259" key="17">
    <source>
        <dbReference type="PROSITE" id="PS51278"/>
    </source>
</evidence>
<evidence type="ECO:0000256" key="13">
    <source>
        <dbReference type="ARBA" id="ARBA00023164"/>
    </source>
</evidence>
<evidence type="ECO:0000256" key="3">
    <source>
        <dbReference type="ARBA" id="ARBA00004802"/>
    </source>
</evidence>
<dbReference type="GO" id="GO:0016041">
    <property type="term" value="F:glutamate synthase (ferredoxin) activity"/>
    <property type="evidence" value="ECO:0007669"/>
    <property type="project" value="UniProtKB-EC"/>
</dbReference>
<dbReference type="EMBL" id="CASHTH010001721">
    <property type="protein sequence ID" value="CAI8019022.1"/>
    <property type="molecule type" value="Genomic_DNA"/>
</dbReference>
<keyword evidence="8" id="KW-0479">Metal-binding</keyword>
<comment type="cofactor">
    <cofactor evidence="1">
        <name>FMN</name>
        <dbReference type="ChEBI" id="CHEBI:58210"/>
    </cofactor>
</comment>
<dbReference type="Proteomes" id="UP001174909">
    <property type="component" value="Unassembled WGS sequence"/>
</dbReference>
<dbReference type="SUPFAM" id="SSF56235">
    <property type="entry name" value="N-terminal nucleophile aminohydrolases (Ntn hydrolases)"/>
    <property type="match status" value="1"/>
</dbReference>
<dbReference type="InterPro" id="IPR017932">
    <property type="entry name" value="GATase_2_dom"/>
</dbReference>
<dbReference type="InterPro" id="IPR050711">
    <property type="entry name" value="ET-N_metabolism_enzyme"/>
</dbReference>
<sequence>MDPLKELASKGLYSPELEHDACGVGVVADIKGRKSHRIVEEGLQVLVNLGHRGAAGSDPETGDGAGVLIQMPHRLFRRESERIGFDLPADGEYGVGMVFLPPEADEKGRELIASAIVNEGLELLAWREVPVDYDQLGRDSRRRCPSIQQVFVGPGKSGLNLAQLERKLYVVRKVIEHSMKDSGLSEEEADYFYVCSLSCNTIVYKGLLMAHQISGFYLDLQEEELVSAFALVHSRFSTNTLGHWRLAHPYRYLAHNGEINTLRGNLNWMRARESMFESSLFGDDMKKIPPIMNPGDSDTASFDNALELLLMTGRELDHAMLMMIPEAWDQHETMLQEKKDFYEFHSALMEPWDGPAMIVSSDGRNICALLDRNGLRPFRYLVTTGDKLVMASETGVLDVPPAEVRFKGRLQPGRMFLVSLEQGRIIGDEELKRDLSSRQPYGQWLSENRVSLETLPQANPEAPIEASELVRMQRAFGYSVEELRMLTAPMAESGYEAIGSMGNDAPLAILSDQNQLLFNYFKQLFAQVTNPPLDAIREELVTSLEAFIGSEQNLFEETPLHCRQLKLHSPIIDNEDVARIKALDLPGLRTAVLPAVFDPSAGN</sequence>
<evidence type="ECO:0000256" key="5">
    <source>
        <dbReference type="ARBA" id="ARBA00022605"/>
    </source>
</evidence>
<keyword evidence="10" id="KW-0560">Oxidoreductase</keyword>
<evidence type="ECO:0000256" key="7">
    <source>
        <dbReference type="ARBA" id="ARBA00022643"/>
    </source>
</evidence>
<dbReference type="InterPro" id="IPR013785">
    <property type="entry name" value="Aldolase_TIM"/>
</dbReference>
<evidence type="ECO:0000256" key="2">
    <source>
        <dbReference type="ARBA" id="ARBA00001927"/>
    </source>
</evidence>
<comment type="cofactor">
    <cofactor evidence="2">
        <name>[3Fe-4S] cluster</name>
        <dbReference type="ChEBI" id="CHEBI:21137"/>
    </cofactor>
</comment>
<evidence type="ECO:0000256" key="15">
    <source>
        <dbReference type="ARBA" id="ARBA00037928"/>
    </source>
</evidence>
<dbReference type="GO" id="GO:0046872">
    <property type="term" value="F:metal ion binding"/>
    <property type="evidence" value="ECO:0007669"/>
    <property type="project" value="UniProtKB-KW"/>
</dbReference>
<dbReference type="GO" id="GO:0006537">
    <property type="term" value="P:glutamate biosynthetic process"/>
    <property type="evidence" value="ECO:0007669"/>
    <property type="project" value="UniProtKB-KW"/>
</dbReference>
<dbReference type="FunFam" id="3.60.20.10:FF:000001">
    <property type="entry name" value="Glutamate synthase, large subunit"/>
    <property type="match status" value="1"/>
</dbReference>
<evidence type="ECO:0000313" key="19">
    <source>
        <dbReference type="Proteomes" id="UP001174909"/>
    </source>
</evidence>
<feature type="domain" description="Glutamine amidotransferase type-2" evidence="17">
    <location>
        <begin position="22"/>
        <end position="421"/>
    </location>
</feature>
<keyword evidence="19" id="KW-1185">Reference proteome</keyword>
<dbReference type="AlphaFoldDB" id="A0AA35RYZ1"/>
<dbReference type="CDD" id="cd00713">
    <property type="entry name" value="GltS"/>
    <property type="match status" value="1"/>
</dbReference>
<comment type="pathway">
    <text evidence="3">Energy metabolism; nitrogen metabolism.</text>
</comment>
<dbReference type="InterPro" id="IPR029055">
    <property type="entry name" value="Ntn_hydrolases_N"/>
</dbReference>
<protein>
    <recommendedName>
        <fullName evidence="16">glutamate synthase (ferredoxin)</fullName>
        <ecNumber evidence="16">1.4.7.1</ecNumber>
    </recommendedName>
</protein>
<keyword evidence="9" id="KW-0315">Glutamine amidotransferase</keyword>
<dbReference type="Pfam" id="PF04898">
    <property type="entry name" value="Glu_syn_central"/>
    <property type="match status" value="1"/>
</dbReference>
<keyword evidence="6" id="KW-0285">Flavoprotein</keyword>
<dbReference type="Gene3D" id="3.20.20.70">
    <property type="entry name" value="Aldolase class I"/>
    <property type="match status" value="1"/>
</dbReference>
<reference evidence="18" key="1">
    <citation type="submission" date="2023-03" db="EMBL/GenBank/DDBJ databases">
        <authorList>
            <person name="Steffen K."/>
            <person name="Cardenas P."/>
        </authorList>
    </citation>
    <scope>NUCLEOTIDE SEQUENCE</scope>
</reference>
<comment type="pathway">
    <text evidence="15">Amino-acid biosynthesis; L-glutamate biosynthesis via GLT pathway; L-glutamate from 2-oxoglutarate and L-glutamine (ferredoxin route): step 1/1.</text>
</comment>
<evidence type="ECO:0000313" key="18">
    <source>
        <dbReference type="EMBL" id="CAI8019022.1"/>
    </source>
</evidence>
<keyword evidence="12" id="KW-0411">Iron-sulfur</keyword>
<evidence type="ECO:0000256" key="6">
    <source>
        <dbReference type="ARBA" id="ARBA00022630"/>
    </source>
</evidence>
<evidence type="ECO:0000256" key="10">
    <source>
        <dbReference type="ARBA" id="ARBA00023002"/>
    </source>
</evidence>
<organism evidence="18 19">
    <name type="scientific">Geodia barretti</name>
    <name type="common">Barrett's horny sponge</name>
    <dbReference type="NCBI Taxonomy" id="519541"/>
    <lineage>
        <taxon>Eukaryota</taxon>
        <taxon>Metazoa</taxon>
        <taxon>Porifera</taxon>
        <taxon>Demospongiae</taxon>
        <taxon>Heteroscleromorpha</taxon>
        <taxon>Tetractinellida</taxon>
        <taxon>Astrophorina</taxon>
        <taxon>Geodiidae</taxon>
        <taxon>Geodia</taxon>
    </lineage>
</organism>
<evidence type="ECO:0000256" key="4">
    <source>
        <dbReference type="ARBA" id="ARBA00009716"/>
    </source>
</evidence>
<dbReference type="PANTHER" id="PTHR11938:SF133">
    <property type="entry name" value="GLUTAMATE SYNTHASE (NADH)"/>
    <property type="match status" value="1"/>
</dbReference>
<evidence type="ECO:0000256" key="1">
    <source>
        <dbReference type="ARBA" id="ARBA00001917"/>
    </source>
</evidence>
<evidence type="ECO:0000256" key="11">
    <source>
        <dbReference type="ARBA" id="ARBA00023004"/>
    </source>
</evidence>
<keyword evidence="7" id="KW-0288">FMN</keyword>
<keyword evidence="11" id="KW-0408">Iron</keyword>
<keyword evidence="14" id="KW-0003">3Fe-4S</keyword>